<evidence type="ECO:0000256" key="1">
    <source>
        <dbReference type="SAM" id="SignalP"/>
    </source>
</evidence>
<feature type="signal peptide" evidence="1">
    <location>
        <begin position="1"/>
        <end position="26"/>
    </location>
</feature>
<reference evidence="4" key="1">
    <citation type="journal article" date="2019" name="Int. J. Syst. Evol. Microbiol.">
        <title>The Global Catalogue of Microorganisms (GCM) 10K type strain sequencing project: providing services to taxonomists for standard genome sequencing and annotation.</title>
        <authorList>
            <consortium name="The Broad Institute Genomics Platform"/>
            <consortium name="The Broad Institute Genome Sequencing Center for Infectious Disease"/>
            <person name="Wu L."/>
            <person name="Ma J."/>
        </authorList>
    </citation>
    <scope>NUCLEOTIDE SEQUENCE [LARGE SCALE GENOMIC DNA]</scope>
    <source>
        <strain evidence="4">KCTC 3950</strain>
    </source>
</reference>
<evidence type="ECO:0000313" key="3">
    <source>
        <dbReference type="EMBL" id="MFD2614282.1"/>
    </source>
</evidence>
<dbReference type="Proteomes" id="UP001597541">
    <property type="component" value="Unassembled WGS sequence"/>
</dbReference>
<evidence type="ECO:0000313" key="4">
    <source>
        <dbReference type="Proteomes" id="UP001597541"/>
    </source>
</evidence>
<dbReference type="EMBL" id="JBHUME010000011">
    <property type="protein sequence ID" value="MFD2614282.1"/>
    <property type="molecule type" value="Genomic_DNA"/>
</dbReference>
<accession>A0ABW5PFU6</accession>
<dbReference type="SUPFAM" id="SSF55383">
    <property type="entry name" value="Copper amine oxidase, domain N"/>
    <property type="match status" value="1"/>
</dbReference>
<feature type="domain" description="Copper amine oxidase-like N-terminal" evidence="2">
    <location>
        <begin position="385"/>
        <end position="493"/>
    </location>
</feature>
<dbReference type="InterPro" id="IPR012854">
    <property type="entry name" value="Cu_amine_oxidase-like_N"/>
</dbReference>
<dbReference type="Pfam" id="PF07833">
    <property type="entry name" value="Cu_amine_oxidN1"/>
    <property type="match status" value="1"/>
</dbReference>
<keyword evidence="4" id="KW-1185">Reference proteome</keyword>
<proteinExistence type="predicted"/>
<dbReference type="InterPro" id="IPR036582">
    <property type="entry name" value="Mao_N_sf"/>
</dbReference>
<comment type="caution">
    <text evidence="3">The sequence shown here is derived from an EMBL/GenBank/DDBJ whole genome shotgun (WGS) entry which is preliminary data.</text>
</comment>
<dbReference type="Gene3D" id="3.30.457.10">
    <property type="entry name" value="Copper amine oxidase-like, N-terminal domain"/>
    <property type="match status" value="1"/>
</dbReference>
<keyword evidence="1" id="KW-0732">Signal</keyword>
<organism evidence="3 4">
    <name type="scientific">Paenibacillus gansuensis</name>
    <dbReference type="NCBI Taxonomy" id="306542"/>
    <lineage>
        <taxon>Bacteria</taxon>
        <taxon>Bacillati</taxon>
        <taxon>Bacillota</taxon>
        <taxon>Bacilli</taxon>
        <taxon>Bacillales</taxon>
        <taxon>Paenibacillaceae</taxon>
        <taxon>Paenibacillus</taxon>
    </lineage>
</organism>
<evidence type="ECO:0000259" key="2">
    <source>
        <dbReference type="Pfam" id="PF07833"/>
    </source>
</evidence>
<dbReference type="RefSeq" id="WP_377604974.1">
    <property type="nucleotide sequence ID" value="NZ_JBHUME010000011.1"/>
</dbReference>
<feature type="chain" id="PRO_5046401453" evidence="1">
    <location>
        <begin position="27"/>
        <end position="497"/>
    </location>
</feature>
<sequence length="497" mass="53228">MRKLSLALSLALTVSAVGTAASSAFAAETAVVTAATDVSVQKAQLQAFADLKALFTDKTDLNKLKADYIAKLQTEVKAVNPEIDTKILFAIEAGISGGLSAGQVKQAVDKGLQWYFYAAVTNLTKTDVKNALDKGDGAAAQASLDKALELFNGALYPTAGKRDTGNAKYGVRTQDLLSTVVVPGLKKAVQDKDVHSYNLFRQMFDKTLIKVFHLGVVAYAEKIPTLANEADAKIGVTEGYFFYMPIVASLKAGNQEAAESIEKAFASGDPKQIDPAKIKQAFIAAFNGKISGYVQKTLVSLEKKDLQAAQVTAMEGNMFLAAQEVLLKERLGADAYNAAVSQAESYFNAVKAGSAEEAKLQSFQVLKQLAQADGLQLKLNTDAITVNGQEKKVDAKSYVHAKTFRTLVPTRVIAEALGAEVSFENSTQTVVIVKNGTEIRLAVNSSTVVKNGEADVKLKLDQAVEVKSGRTFIPLRAAAEMFGNKVFYSKDEIVIVK</sequence>
<gene>
    <name evidence="3" type="ORF">ACFSUF_17875</name>
</gene>
<name>A0ABW5PFU6_9BACL</name>
<protein>
    <submittedName>
        <fullName evidence="3">Stalk domain-containing protein</fullName>
    </submittedName>
</protein>